<evidence type="ECO:0000256" key="3">
    <source>
        <dbReference type="ARBA" id="ARBA00011534"/>
    </source>
</evidence>
<keyword evidence="7" id="KW-0158">Chromosome</keyword>
<dbReference type="GO" id="GO:0004674">
    <property type="term" value="F:protein serine/threonine kinase activity"/>
    <property type="evidence" value="ECO:0007669"/>
    <property type="project" value="UniProtKB-EC"/>
</dbReference>
<evidence type="ECO:0000256" key="2">
    <source>
        <dbReference type="ARBA" id="ARBA00004574"/>
    </source>
</evidence>
<dbReference type="PANTHER" id="PTHR38248">
    <property type="entry name" value="FUNK1 6"/>
    <property type="match status" value="1"/>
</dbReference>
<dbReference type="HOGENOM" id="CLU_005513_3_2_1"/>
<dbReference type="InterPro" id="IPR000719">
    <property type="entry name" value="Prot_kinase_dom"/>
</dbReference>
<evidence type="ECO:0000256" key="11">
    <source>
        <dbReference type="ARBA" id="ARBA00048679"/>
    </source>
</evidence>
<dbReference type="Proteomes" id="UP000002035">
    <property type="component" value="Unassembled WGS sequence"/>
</dbReference>
<organism evidence="13 14">
    <name type="scientific">Arthroderma otae (strain ATCC MYA-4605 / CBS 113480)</name>
    <name type="common">Microsporum canis</name>
    <dbReference type="NCBI Taxonomy" id="554155"/>
    <lineage>
        <taxon>Eukaryota</taxon>
        <taxon>Fungi</taxon>
        <taxon>Dikarya</taxon>
        <taxon>Ascomycota</taxon>
        <taxon>Pezizomycotina</taxon>
        <taxon>Eurotiomycetes</taxon>
        <taxon>Eurotiomycetidae</taxon>
        <taxon>Onygenales</taxon>
        <taxon>Arthrodermataceae</taxon>
        <taxon>Microsporum</taxon>
    </lineage>
</organism>
<dbReference type="VEuPathDB" id="FungiDB:MCYG_08170"/>
<dbReference type="SUPFAM" id="SSF56112">
    <property type="entry name" value="Protein kinase-like (PK-like)"/>
    <property type="match status" value="1"/>
</dbReference>
<gene>
    <name evidence="13" type="ORF">MCYG_08170</name>
</gene>
<dbReference type="InterPro" id="IPR011009">
    <property type="entry name" value="Kinase-like_dom_sf"/>
</dbReference>
<comment type="catalytic activity">
    <reaction evidence="11">
        <text>L-seryl-[protein] + ATP = O-phospho-L-seryl-[protein] + ADP + H(+)</text>
        <dbReference type="Rhea" id="RHEA:17989"/>
        <dbReference type="Rhea" id="RHEA-COMP:9863"/>
        <dbReference type="Rhea" id="RHEA-COMP:11604"/>
        <dbReference type="ChEBI" id="CHEBI:15378"/>
        <dbReference type="ChEBI" id="CHEBI:29999"/>
        <dbReference type="ChEBI" id="CHEBI:30616"/>
        <dbReference type="ChEBI" id="CHEBI:83421"/>
        <dbReference type="ChEBI" id="CHEBI:456216"/>
        <dbReference type="EC" id="2.7.11.1"/>
    </reaction>
</comment>
<dbReference type="OMA" id="ASANYHC"/>
<evidence type="ECO:0000256" key="9">
    <source>
        <dbReference type="ARBA" id="ARBA00033194"/>
    </source>
</evidence>
<dbReference type="PROSITE" id="PS00109">
    <property type="entry name" value="PROTEIN_KINASE_TYR"/>
    <property type="match status" value="1"/>
</dbReference>
<evidence type="ECO:0000313" key="13">
    <source>
        <dbReference type="EMBL" id="EEQ35351.1"/>
    </source>
</evidence>
<evidence type="ECO:0000256" key="10">
    <source>
        <dbReference type="ARBA" id="ARBA00047899"/>
    </source>
</evidence>
<dbReference type="EMBL" id="DS995708">
    <property type="protein sequence ID" value="EEQ35351.1"/>
    <property type="molecule type" value="Genomic_DNA"/>
</dbReference>
<evidence type="ECO:0000256" key="6">
    <source>
        <dbReference type="ARBA" id="ARBA00019973"/>
    </source>
</evidence>
<evidence type="ECO:0000256" key="4">
    <source>
        <dbReference type="ARBA" id="ARBA00012513"/>
    </source>
</evidence>
<proteinExistence type="predicted"/>
<evidence type="ECO:0000256" key="1">
    <source>
        <dbReference type="ARBA" id="ARBA00003747"/>
    </source>
</evidence>
<evidence type="ECO:0000259" key="12">
    <source>
        <dbReference type="PROSITE" id="PS50011"/>
    </source>
</evidence>
<dbReference type="PROSITE" id="PS50011">
    <property type="entry name" value="PROTEIN_KINASE_DOM"/>
    <property type="match status" value="1"/>
</dbReference>
<evidence type="ECO:0000256" key="5">
    <source>
        <dbReference type="ARBA" id="ARBA00013948"/>
    </source>
</evidence>
<keyword evidence="7" id="KW-0779">Telomere</keyword>
<comment type="subcellular location">
    <subcellularLocation>
        <location evidence="2">Chromosome</location>
        <location evidence="2">Telomere</location>
    </subcellularLocation>
</comment>
<dbReference type="RefSeq" id="XP_002843087.1">
    <property type="nucleotide sequence ID" value="XM_002843041.1"/>
</dbReference>
<dbReference type="EC" id="2.7.11.1" evidence="4"/>
<evidence type="ECO:0000256" key="8">
    <source>
        <dbReference type="ARBA" id="ARBA00030980"/>
    </source>
</evidence>
<protein>
    <recommendedName>
        <fullName evidence="6">EKC/KEOPS complex subunit BUD32</fullName>
        <ecNumber evidence="4">2.7.11.1</ecNumber>
    </recommendedName>
    <alternativeName>
        <fullName evidence="8 9">Atypical Serine/threonine protein kinase BUD32</fullName>
    </alternativeName>
    <alternativeName>
        <fullName evidence="5">EKC/KEOPS complex subunit bud32</fullName>
    </alternativeName>
</protein>
<reference evidence="14" key="1">
    <citation type="journal article" date="2012" name="MBio">
        <title>Comparative genome analysis of Trichophyton rubrum and related dermatophytes reveals candidate genes involved in infection.</title>
        <authorList>
            <person name="Martinez D.A."/>
            <person name="Oliver B.G."/>
            <person name="Graeser Y."/>
            <person name="Goldberg J.M."/>
            <person name="Li W."/>
            <person name="Martinez-Rossi N.M."/>
            <person name="Monod M."/>
            <person name="Shelest E."/>
            <person name="Barton R.C."/>
            <person name="Birch E."/>
            <person name="Brakhage A.A."/>
            <person name="Chen Z."/>
            <person name="Gurr S.J."/>
            <person name="Heiman D."/>
            <person name="Heitman J."/>
            <person name="Kosti I."/>
            <person name="Rossi A."/>
            <person name="Saif S."/>
            <person name="Samalova M."/>
            <person name="Saunders C.W."/>
            <person name="Shea T."/>
            <person name="Summerbell R.C."/>
            <person name="Xu J."/>
            <person name="Young S."/>
            <person name="Zeng Q."/>
            <person name="Birren B.W."/>
            <person name="Cuomo C.A."/>
            <person name="White T.C."/>
        </authorList>
    </citation>
    <scope>NUCLEOTIDE SEQUENCE [LARGE SCALE GENOMIC DNA]</scope>
    <source>
        <strain evidence="14">ATCC MYA-4605 / CBS 113480</strain>
    </source>
</reference>
<accession>C5FZP8</accession>
<sequence length="623" mass="70115">MVCQGPLVGASANYHCLERLISTLQGSVYRNVSGYDAKYFPAQSISASEAQPQNSIPLQSPSELLKWLDDLPCRRLGATHNSFVLHSIKRKPRDISGTDICLVRTSASKPQVLCPDAAVLVLGLFQTGTEFSPGDEAVLGFCDLAMSVFAARPDRRFLHAFRIYNSTMETWTFDRAGAYSGESFNIVEEPNRFRNIVAGYMSMDDDRLGLNSFLQQDDQGAFLELKEQNQPSVRRLYLDEDAFVRQDYLVGPGTTCFKARIPALRDQEMVVKFAWNRNEGSAERRLLQFANEKNVWGILKLEGYQDLGDIACLRQGLQFGQPYEFSLPHLETNESDNFQNLPESTPKSPLLRQVSSGIVEHEKESQFDNLKFECIVTSPLGRPLSTFSSPSELMTVLRDITKALRSLYVKANILHRDVSPQNIIIAPNNNQDPGAPIGMLIDLDLALDLSNLPSERRLVGSEGFMAIGILGGDDHTYRHDLESVFYVFLWMAICRNGVTPDNIPNTSRLHLWCGTDFLASFHSKRKDMQLTEFSKLAEEEFTERFKPYLPLAMTIHQLLFPVRNGKIFIGTDHEPGSIEQLSIISLILNTLNRYRVSESKIASDEFPLPKSRDATSFLGPLYE</sequence>
<dbReference type="InterPro" id="IPR008266">
    <property type="entry name" value="Tyr_kinase_AS"/>
</dbReference>
<dbReference type="eggNOG" id="ENOG502S5WB">
    <property type="taxonomic scope" value="Eukaryota"/>
</dbReference>
<dbReference type="GeneID" id="9226275"/>
<dbReference type="GO" id="GO:0000781">
    <property type="term" value="C:chromosome, telomeric region"/>
    <property type="evidence" value="ECO:0007669"/>
    <property type="project" value="UniProtKB-SubCell"/>
</dbReference>
<name>C5FZP8_ARTOC</name>
<dbReference type="GO" id="GO:0005524">
    <property type="term" value="F:ATP binding"/>
    <property type="evidence" value="ECO:0007669"/>
    <property type="project" value="InterPro"/>
</dbReference>
<comment type="function">
    <text evidence="1">Component of the EKC/KEOPS complex that is required for the formation of a threonylcarbamoyl group on adenosine at position 37 (t(6)A37) in tRNAs that read codons beginning with adenine. The complex is probably involved in the transfer of the threonylcarbamoyl moiety of threonylcarbamoyl-AMP (TC-AMP) to the N6 group of A37. BUD32 has ATPase activity in the context of the EKC/KEOPS complex and likely plays a supporting role to the catalytic subunit KAE1. The EKC/KEOPS complex also promotes both telomere uncapping and telomere elongation. The complex is required for efficient recruitment of transcriptional coactivators.</text>
</comment>
<evidence type="ECO:0000256" key="7">
    <source>
        <dbReference type="ARBA" id="ARBA00022895"/>
    </source>
</evidence>
<dbReference type="Gene3D" id="1.10.510.10">
    <property type="entry name" value="Transferase(Phosphotransferase) domain 1"/>
    <property type="match status" value="1"/>
</dbReference>
<comment type="catalytic activity">
    <reaction evidence="10">
        <text>L-threonyl-[protein] + ATP = O-phospho-L-threonyl-[protein] + ADP + H(+)</text>
        <dbReference type="Rhea" id="RHEA:46608"/>
        <dbReference type="Rhea" id="RHEA-COMP:11060"/>
        <dbReference type="Rhea" id="RHEA-COMP:11605"/>
        <dbReference type="ChEBI" id="CHEBI:15378"/>
        <dbReference type="ChEBI" id="CHEBI:30013"/>
        <dbReference type="ChEBI" id="CHEBI:30616"/>
        <dbReference type="ChEBI" id="CHEBI:61977"/>
        <dbReference type="ChEBI" id="CHEBI:456216"/>
        <dbReference type="EC" id="2.7.11.1"/>
    </reaction>
</comment>
<dbReference type="Pfam" id="PF17667">
    <property type="entry name" value="Pkinase_fungal"/>
    <property type="match status" value="1"/>
</dbReference>
<dbReference type="InterPro" id="IPR040976">
    <property type="entry name" value="Pkinase_fungal"/>
</dbReference>
<comment type="subunit">
    <text evidence="3">Component of the EKC/KEOPS complex composed of at least BUD32, CGI121, GON7, KAE1 and PCC1; the whole complex dimerizes.</text>
</comment>
<dbReference type="PANTHER" id="PTHR38248:SF2">
    <property type="entry name" value="FUNK1 11"/>
    <property type="match status" value="1"/>
</dbReference>
<dbReference type="AlphaFoldDB" id="C5FZP8"/>
<feature type="domain" description="Protein kinase" evidence="12">
    <location>
        <begin position="244"/>
        <end position="607"/>
    </location>
</feature>
<keyword evidence="14" id="KW-1185">Reference proteome</keyword>
<dbReference type="OrthoDB" id="4353729at2759"/>
<evidence type="ECO:0000313" key="14">
    <source>
        <dbReference type="Proteomes" id="UP000002035"/>
    </source>
</evidence>